<feature type="compositionally biased region" description="Polar residues" evidence="5">
    <location>
        <begin position="1"/>
        <end position="20"/>
    </location>
</feature>
<dbReference type="Gene3D" id="3.30.160.60">
    <property type="entry name" value="Classic Zinc Finger"/>
    <property type="match status" value="2"/>
</dbReference>
<feature type="region of interest" description="Disordered" evidence="5">
    <location>
        <begin position="802"/>
        <end position="824"/>
    </location>
</feature>
<feature type="compositionally biased region" description="Polar residues" evidence="5">
    <location>
        <begin position="31"/>
        <end position="49"/>
    </location>
</feature>
<evidence type="ECO:0000256" key="2">
    <source>
        <dbReference type="ARBA" id="ARBA00022771"/>
    </source>
</evidence>
<dbReference type="SMART" id="SM00355">
    <property type="entry name" value="ZnF_C2H2"/>
    <property type="match status" value="5"/>
</dbReference>
<dbReference type="EMBL" id="ML977158">
    <property type="protein sequence ID" value="KAF1986197.1"/>
    <property type="molecule type" value="Genomic_DNA"/>
</dbReference>
<dbReference type="PROSITE" id="PS50157">
    <property type="entry name" value="ZINC_FINGER_C2H2_2"/>
    <property type="match status" value="1"/>
</dbReference>
<name>A0A6G1GZH6_9PEZI</name>
<sequence length="931" mass="102674">MSQQQQQYPSFGDSQNYTHSSDGRSDWPSFASMQSSHPRTIPSSSTSGARHTRSIDPPQQFQFGSHANLRGFQYLDPSLTHMPSLSRSAPSSEIDPITRFYTEDGPFAPYNPPAEVSPSTRRNDMSRFAFPAMSAPDYRSRPRSEMSSVDTRSRISDSAYASQMAPQSLMNDPIGQGEDCPEISGPVGNLKVSGTESVRSSRVQKRFRPRSEGRSSTRSKGKFFSCQYCEEVNKTASDHKKHVLKHEKPHRCDVSGCEFQGGFTTVNDLNRHKKSKHGLRIGKASHKSWRCASTQCNHPDKVWPRFDNFKQHLQRMHEGEDTEALLEKSTITEKTPEATPAPPAVPDLPMEAELAGMNPGSRVNDTPIYPSPDNMMLTPSFSSQDWNGNDTTGKMSDQFIDNSHSTSPNISAVNATRVDRHQKHGQISSILGLNNFNFPISRRSDVAPFYFSPPADSGSSNGRLNVLAELASSENHTLPAISVIPDPNIQNSVSSSRAATPVSKQRENALGNLSKDLIARMPHAQDVDKKGLDQAFQFVLKAVVEIGSEKGPNKDLGASRKRSSSYGSLTSQKRIRRDHSNQNVDRSATTQDSITHEEVQKGLIKLAAMIKQQRGSRSPSAKQDVQTVSQTSQICPECDKVLKPRQCDLKKHLKRHTRPYGCTFSTCTKAFGSKNDWKRHENSQHFQGEMWRCRFGHQPSSSSTAFPTACGVLAHNLDTFKSHVKTTHGSTLTELEFENLVKTSRIGKNGQGRFWCGFCMDVIELVEVGAKAWDERFSHVDNHFSKEKRGIGEWLCVEGKGRRKGDLRGDASPGGSESVGGLEDEEEGVEGGVSLFVGQTGTGDSSGGADGRNGTIQRTTSTARKDSSSHTDKSNCVITCCQCNNGPFVAGLYKSCGIANPACDHAFCRGCVRRAYEPKELEFSLDLVEYL</sequence>
<organism evidence="7 8">
    <name type="scientific">Aulographum hederae CBS 113979</name>
    <dbReference type="NCBI Taxonomy" id="1176131"/>
    <lineage>
        <taxon>Eukaryota</taxon>
        <taxon>Fungi</taxon>
        <taxon>Dikarya</taxon>
        <taxon>Ascomycota</taxon>
        <taxon>Pezizomycotina</taxon>
        <taxon>Dothideomycetes</taxon>
        <taxon>Pleosporomycetidae</taxon>
        <taxon>Aulographales</taxon>
        <taxon>Aulographaceae</taxon>
    </lineage>
</organism>
<dbReference type="Proteomes" id="UP000800041">
    <property type="component" value="Unassembled WGS sequence"/>
</dbReference>
<feature type="region of interest" description="Disordered" evidence="5">
    <location>
        <begin position="840"/>
        <end position="872"/>
    </location>
</feature>
<feature type="compositionally biased region" description="Gly residues" evidence="5">
    <location>
        <begin position="840"/>
        <end position="851"/>
    </location>
</feature>
<dbReference type="PROSITE" id="PS00028">
    <property type="entry name" value="ZINC_FINGER_C2H2_1"/>
    <property type="match status" value="1"/>
</dbReference>
<dbReference type="InterPro" id="IPR013087">
    <property type="entry name" value="Znf_C2H2_type"/>
</dbReference>
<feature type="region of interest" description="Disordered" evidence="5">
    <location>
        <begin position="549"/>
        <end position="596"/>
    </location>
</feature>
<evidence type="ECO:0000313" key="7">
    <source>
        <dbReference type="EMBL" id="KAF1986197.1"/>
    </source>
</evidence>
<feature type="region of interest" description="Disordered" evidence="5">
    <location>
        <begin position="187"/>
        <end position="218"/>
    </location>
</feature>
<evidence type="ECO:0000256" key="5">
    <source>
        <dbReference type="SAM" id="MobiDB-lite"/>
    </source>
</evidence>
<feature type="region of interest" description="Disordered" evidence="5">
    <location>
        <begin position="1"/>
        <end position="68"/>
    </location>
</feature>
<accession>A0A6G1GZH6</accession>
<protein>
    <recommendedName>
        <fullName evidence="6">C2H2-type domain-containing protein</fullName>
    </recommendedName>
</protein>
<feature type="compositionally biased region" description="Basic and acidic residues" evidence="5">
    <location>
        <begin position="863"/>
        <end position="872"/>
    </location>
</feature>
<dbReference type="OrthoDB" id="6077919at2759"/>
<keyword evidence="3" id="KW-0862">Zinc</keyword>
<evidence type="ECO:0000256" key="3">
    <source>
        <dbReference type="ARBA" id="ARBA00022833"/>
    </source>
</evidence>
<keyword evidence="8" id="KW-1185">Reference proteome</keyword>
<feature type="compositionally biased region" description="Polar residues" evidence="5">
    <location>
        <begin position="581"/>
        <end position="593"/>
    </location>
</feature>
<dbReference type="AlphaFoldDB" id="A0A6G1GZH6"/>
<reference evidence="7" key="1">
    <citation type="journal article" date="2020" name="Stud. Mycol.">
        <title>101 Dothideomycetes genomes: a test case for predicting lifestyles and emergence of pathogens.</title>
        <authorList>
            <person name="Haridas S."/>
            <person name="Albert R."/>
            <person name="Binder M."/>
            <person name="Bloem J."/>
            <person name="Labutti K."/>
            <person name="Salamov A."/>
            <person name="Andreopoulos B."/>
            <person name="Baker S."/>
            <person name="Barry K."/>
            <person name="Bills G."/>
            <person name="Bluhm B."/>
            <person name="Cannon C."/>
            <person name="Castanera R."/>
            <person name="Culley D."/>
            <person name="Daum C."/>
            <person name="Ezra D."/>
            <person name="Gonzalez J."/>
            <person name="Henrissat B."/>
            <person name="Kuo A."/>
            <person name="Liang C."/>
            <person name="Lipzen A."/>
            <person name="Lutzoni F."/>
            <person name="Magnuson J."/>
            <person name="Mondo S."/>
            <person name="Nolan M."/>
            <person name="Ohm R."/>
            <person name="Pangilinan J."/>
            <person name="Park H.-J."/>
            <person name="Ramirez L."/>
            <person name="Alfaro M."/>
            <person name="Sun H."/>
            <person name="Tritt A."/>
            <person name="Yoshinaga Y."/>
            <person name="Zwiers L.-H."/>
            <person name="Turgeon B."/>
            <person name="Goodwin S."/>
            <person name="Spatafora J."/>
            <person name="Crous P."/>
            <person name="Grigoriev I."/>
        </authorList>
    </citation>
    <scope>NUCLEOTIDE SEQUENCE</scope>
    <source>
        <strain evidence="7">CBS 113979</strain>
    </source>
</reference>
<feature type="domain" description="C2H2-type" evidence="6">
    <location>
        <begin position="660"/>
        <end position="685"/>
    </location>
</feature>
<dbReference type="PANTHER" id="PTHR23235:SF120">
    <property type="entry name" value="KRUPPEL-LIKE FACTOR 15"/>
    <property type="match status" value="1"/>
</dbReference>
<dbReference type="GO" id="GO:0000978">
    <property type="term" value="F:RNA polymerase II cis-regulatory region sequence-specific DNA binding"/>
    <property type="evidence" value="ECO:0007669"/>
    <property type="project" value="TreeGrafter"/>
</dbReference>
<feature type="compositionally biased region" description="Polar residues" evidence="5">
    <location>
        <begin position="192"/>
        <end position="201"/>
    </location>
</feature>
<evidence type="ECO:0000256" key="1">
    <source>
        <dbReference type="ARBA" id="ARBA00022723"/>
    </source>
</evidence>
<feature type="region of interest" description="Disordered" evidence="5">
    <location>
        <begin position="99"/>
        <end position="154"/>
    </location>
</feature>
<proteinExistence type="predicted"/>
<keyword evidence="2 4" id="KW-0863">Zinc-finger</keyword>
<dbReference type="GO" id="GO:0000981">
    <property type="term" value="F:DNA-binding transcription factor activity, RNA polymerase II-specific"/>
    <property type="evidence" value="ECO:0007669"/>
    <property type="project" value="TreeGrafter"/>
</dbReference>
<dbReference type="PANTHER" id="PTHR23235">
    <property type="entry name" value="KRUEPPEL-LIKE TRANSCRIPTION FACTOR"/>
    <property type="match status" value="1"/>
</dbReference>
<keyword evidence="1" id="KW-0479">Metal-binding</keyword>
<evidence type="ECO:0000313" key="8">
    <source>
        <dbReference type="Proteomes" id="UP000800041"/>
    </source>
</evidence>
<evidence type="ECO:0000256" key="4">
    <source>
        <dbReference type="PROSITE-ProRule" id="PRU00042"/>
    </source>
</evidence>
<gene>
    <name evidence="7" type="ORF">K402DRAFT_394053</name>
</gene>
<evidence type="ECO:0000259" key="6">
    <source>
        <dbReference type="PROSITE" id="PS50157"/>
    </source>
</evidence>
<dbReference type="GO" id="GO:0008270">
    <property type="term" value="F:zinc ion binding"/>
    <property type="evidence" value="ECO:0007669"/>
    <property type="project" value="UniProtKB-KW"/>
</dbReference>